<organism evidence="4 5">
    <name type="scientific">Paenibacillus sacheonensis</name>
    <dbReference type="NCBI Taxonomy" id="742054"/>
    <lineage>
        <taxon>Bacteria</taxon>
        <taxon>Bacillati</taxon>
        <taxon>Bacillota</taxon>
        <taxon>Bacilli</taxon>
        <taxon>Bacillales</taxon>
        <taxon>Paenibacillaceae</taxon>
        <taxon>Paenibacillus</taxon>
    </lineage>
</organism>
<dbReference type="PANTHER" id="PTHR11845">
    <property type="entry name" value="5'-DEOXYNUCLEOTIDASE HDDC2"/>
    <property type="match status" value="1"/>
</dbReference>
<evidence type="ECO:0000256" key="2">
    <source>
        <dbReference type="ARBA" id="ARBA00022801"/>
    </source>
</evidence>
<proteinExistence type="predicted"/>
<reference evidence="4 5" key="1">
    <citation type="submission" date="2020-01" db="EMBL/GenBank/DDBJ databases">
        <title>Paenibacillus soybeanensis sp. nov. isolated from the nodules of soybean (Glycine max(L.) Merr).</title>
        <authorList>
            <person name="Wang H."/>
        </authorList>
    </citation>
    <scope>NUCLEOTIDE SEQUENCE [LARGE SCALE GENOMIC DNA]</scope>
    <source>
        <strain evidence="4 5">DSM 23054</strain>
    </source>
</reference>
<name>A0A7X5C490_9BACL</name>
<dbReference type="Pfam" id="PF13023">
    <property type="entry name" value="HD_3"/>
    <property type="match status" value="1"/>
</dbReference>
<protein>
    <submittedName>
        <fullName evidence="4">HD domain-containing protein</fullName>
    </submittedName>
</protein>
<gene>
    <name evidence="4" type="ORF">GT003_24340</name>
</gene>
<evidence type="ECO:0000313" key="4">
    <source>
        <dbReference type="EMBL" id="NBC72139.1"/>
    </source>
</evidence>
<dbReference type="InterPro" id="IPR039356">
    <property type="entry name" value="YfbR/HDDC2"/>
</dbReference>
<comment type="caution">
    <text evidence="4">The sequence shown here is derived from an EMBL/GenBank/DDBJ whole genome shotgun (WGS) entry which is preliminary data.</text>
</comment>
<evidence type="ECO:0000313" key="5">
    <source>
        <dbReference type="Proteomes" id="UP000558113"/>
    </source>
</evidence>
<feature type="domain" description="HD" evidence="3">
    <location>
        <begin position="35"/>
        <end position="197"/>
    </location>
</feature>
<dbReference type="EMBL" id="JAAAMU010000016">
    <property type="protein sequence ID" value="NBC72139.1"/>
    <property type="molecule type" value="Genomic_DNA"/>
</dbReference>
<dbReference type="Gene3D" id="1.10.3210.10">
    <property type="entry name" value="Hypothetical protein af1432"/>
    <property type="match status" value="1"/>
</dbReference>
<dbReference type="Proteomes" id="UP000558113">
    <property type="component" value="Unassembled WGS sequence"/>
</dbReference>
<keyword evidence="2" id="KW-0378">Hydrolase</keyword>
<dbReference type="AlphaFoldDB" id="A0A7X5C490"/>
<sequence length="219" mass="25154">MLLLSVRTFLRFGPYGGGHVETAELEKQMAFLVEIDKLKTIRRKTKIMHGDRLENDAEHSWHLAMMALILQKEANAHIDLLKVIKMLLVHDIVEIDAGDTFAYDTKGQEDKSAREQRAAARIFGLLPIEQEGELLGLWREFEAKETAEACFAASLDRLQPLIHNHHNDGDTWLRYKITEEMVLKRNREIASGSENLWGYAQELIGRSAKRGILRQSYEE</sequence>
<keyword evidence="1" id="KW-0479">Metal-binding</keyword>
<dbReference type="OrthoDB" id="9796032at2"/>
<dbReference type="GO" id="GO:0046872">
    <property type="term" value="F:metal ion binding"/>
    <property type="evidence" value="ECO:0007669"/>
    <property type="project" value="UniProtKB-KW"/>
</dbReference>
<keyword evidence="5" id="KW-1185">Reference proteome</keyword>
<evidence type="ECO:0000256" key="1">
    <source>
        <dbReference type="ARBA" id="ARBA00022723"/>
    </source>
</evidence>
<dbReference type="SUPFAM" id="SSF109604">
    <property type="entry name" value="HD-domain/PDEase-like"/>
    <property type="match status" value="1"/>
</dbReference>
<dbReference type="GO" id="GO:0005737">
    <property type="term" value="C:cytoplasm"/>
    <property type="evidence" value="ECO:0007669"/>
    <property type="project" value="TreeGrafter"/>
</dbReference>
<dbReference type="InterPro" id="IPR006674">
    <property type="entry name" value="HD_domain"/>
</dbReference>
<dbReference type="PANTHER" id="PTHR11845:SF13">
    <property type="entry name" value="5'-DEOXYNUCLEOTIDASE HDDC2"/>
    <property type="match status" value="1"/>
</dbReference>
<evidence type="ECO:0000259" key="3">
    <source>
        <dbReference type="Pfam" id="PF13023"/>
    </source>
</evidence>
<dbReference type="GO" id="GO:0002953">
    <property type="term" value="F:5'-deoxynucleotidase activity"/>
    <property type="evidence" value="ECO:0007669"/>
    <property type="project" value="InterPro"/>
</dbReference>
<accession>A0A7X5C490</accession>